<sequence>MTSTRDHAELRPEDFLDLDGLLSDEERDIRDTVRSFVTDRIVPHAGDWFERATIPRELPRELGGLGVLGMHLEGYGCAGTSATAYGLACMELEAGDSGVRSMVSVQGSLAMFAIWRWGSEEQKRRWLPGMAAGETIGCFGLTEPDAGSDPGAMRTRARRDGDDWILDGRKMWITNGTIADVAVVWARTDEGVRGFVVPAGTPGFTAPEIHKKLSLRASVTSELVLDGVRLPADAVLPEVSSLRGPLSCLNEARYGIVWGAAGAARACFEAALSYAKERIAFGRPIAGTQIQQQKLAHMALEVNRSTLLALHLGRLKDAGRLRPEQISMGKLGNVNAALDVARTARQMLGANGISLEYPVIRHMNNLESVVTYEGTADVHALVIGGALTGVQAFR</sequence>
<dbReference type="RefSeq" id="WP_197012900.1">
    <property type="nucleotide sequence ID" value="NZ_BAABES010000016.1"/>
</dbReference>
<gene>
    <name evidence="15" type="ORF">IW256_004547</name>
</gene>
<dbReference type="InterPro" id="IPR009075">
    <property type="entry name" value="AcylCo_DH/oxidase_C"/>
</dbReference>
<evidence type="ECO:0000259" key="14">
    <source>
        <dbReference type="Pfam" id="PF02771"/>
    </source>
</evidence>
<dbReference type="Pfam" id="PF02770">
    <property type="entry name" value="Acyl-CoA_dh_M"/>
    <property type="match status" value="1"/>
</dbReference>
<evidence type="ECO:0000256" key="3">
    <source>
        <dbReference type="ARBA" id="ARBA00022630"/>
    </source>
</evidence>
<keyword evidence="4 11" id="KW-0274">FAD</keyword>
<organism evidence="15 16">
    <name type="scientific">Actinomadura viridis</name>
    <dbReference type="NCBI Taxonomy" id="58110"/>
    <lineage>
        <taxon>Bacteria</taxon>
        <taxon>Bacillati</taxon>
        <taxon>Actinomycetota</taxon>
        <taxon>Actinomycetes</taxon>
        <taxon>Streptosporangiales</taxon>
        <taxon>Thermomonosporaceae</taxon>
        <taxon>Actinomadura</taxon>
    </lineage>
</organism>
<dbReference type="AlphaFoldDB" id="A0A931DFZ7"/>
<dbReference type="InterPro" id="IPR036250">
    <property type="entry name" value="AcylCo_DH-like_C"/>
</dbReference>
<name>A0A931DFZ7_9ACTN</name>
<evidence type="ECO:0000256" key="10">
    <source>
        <dbReference type="ARBA" id="ARBA00049493"/>
    </source>
</evidence>
<dbReference type="Pfam" id="PF00441">
    <property type="entry name" value="Acyl-CoA_dh_1"/>
    <property type="match status" value="1"/>
</dbReference>
<comment type="caution">
    <text evidence="15">The sequence shown here is derived from an EMBL/GenBank/DDBJ whole genome shotgun (WGS) entry which is preliminary data.</text>
</comment>
<evidence type="ECO:0000256" key="4">
    <source>
        <dbReference type="ARBA" id="ARBA00022827"/>
    </source>
</evidence>
<proteinExistence type="inferred from homology"/>
<dbReference type="PANTHER" id="PTHR42807:SF1">
    <property type="entry name" value="GLUTARYL-COA DEHYDROGENASE, MITOCHONDRIAL"/>
    <property type="match status" value="1"/>
</dbReference>
<dbReference type="GO" id="GO:0033539">
    <property type="term" value="P:fatty acid beta-oxidation using acyl-CoA dehydrogenase"/>
    <property type="evidence" value="ECO:0007669"/>
    <property type="project" value="TreeGrafter"/>
</dbReference>
<evidence type="ECO:0000256" key="11">
    <source>
        <dbReference type="RuleBase" id="RU362125"/>
    </source>
</evidence>
<dbReference type="EC" id="1.3.8.6" evidence="9"/>
<dbReference type="GO" id="GO:0004361">
    <property type="term" value="F:glutaryl-CoA dehydrogenase activity"/>
    <property type="evidence" value="ECO:0007669"/>
    <property type="project" value="UniProtKB-EC"/>
</dbReference>
<dbReference type="GO" id="GO:0000062">
    <property type="term" value="F:fatty-acyl-CoA binding"/>
    <property type="evidence" value="ECO:0007669"/>
    <property type="project" value="TreeGrafter"/>
</dbReference>
<dbReference type="EMBL" id="JADOUA010000001">
    <property type="protein sequence ID" value="MBG6090434.1"/>
    <property type="molecule type" value="Genomic_DNA"/>
</dbReference>
<evidence type="ECO:0000256" key="7">
    <source>
        <dbReference type="ARBA" id="ARBA00037899"/>
    </source>
</evidence>
<dbReference type="FunFam" id="1.10.540.10:FF:000026">
    <property type="entry name" value="Acyl-CoA dehydrogenase medium chain"/>
    <property type="match status" value="1"/>
</dbReference>
<evidence type="ECO:0000313" key="15">
    <source>
        <dbReference type="EMBL" id="MBG6090434.1"/>
    </source>
</evidence>
<dbReference type="Gene3D" id="2.40.110.10">
    <property type="entry name" value="Butyryl-CoA Dehydrogenase, subunit A, domain 2"/>
    <property type="match status" value="1"/>
</dbReference>
<dbReference type="Gene3D" id="1.20.140.10">
    <property type="entry name" value="Butyryl-CoA Dehydrogenase, subunit A, domain 3"/>
    <property type="match status" value="1"/>
</dbReference>
<comment type="similarity">
    <text evidence="2 11">Belongs to the acyl-CoA dehydrogenase family.</text>
</comment>
<dbReference type="InterPro" id="IPR013786">
    <property type="entry name" value="AcylCoA_DH/ox_N"/>
</dbReference>
<dbReference type="Pfam" id="PF02771">
    <property type="entry name" value="Acyl-CoA_dh_N"/>
    <property type="match status" value="1"/>
</dbReference>
<evidence type="ECO:0000313" key="16">
    <source>
        <dbReference type="Proteomes" id="UP000614047"/>
    </source>
</evidence>
<keyword evidence="6 11" id="KW-0560">Oxidoreductase</keyword>
<protein>
    <recommendedName>
        <fullName evidence="9">glutaryl-CoA dehydrogenase (ETF)</fullName>
        <ecNumber evidence="9">1.3.8.6</ecNumber>
    </recommendedName>
</protein>
<keyword evidence="3 11" id="KW-0285">Flavoprotein</keyword>
<evidence type="ECO:0000256" key="5">
    <source>
        <dbReference type="ARBA" id="ARBA00022946"/>
    </source>
</evidence>
<dbReference type="InterPro" id="IPR009100">
    <property type="entry name" value="AcylCoA_DH/oxidase_NM_dom_sf"/>
</dbReference>
<dbReference type="SUPFAM" id="SSF47203">
    <property type="entry name" value="Acyl-CoA dehydrogenase C-terminal domain-like"/>
    <property type="match status" value="1"/>
</dbReference>
<keyword evidence="16" id="KW-1185">Reference proteome</keyword>
<dbReference type="GO" id="GO:0050660">
    <property type="term" value="F:flavin adenine dinucleotide binding"/>
    <property type="evidence" value="ECO:0007669"/>
    <property type="project" value="InterPro"/>
</dbReference>
<comment type="catalytic activity">
    <reaction evidence="10">
        <text>glutaryl-CoA + oxidized [electron-transfer flavoprotein] + 2 H(+) = (2E)-butenoyl-CoA + reduced [electron-transfer flavoprotein] + CO2</text>
        <dbReference type="Rhea" id="RHEA:13389"/>
        <dbReference type="Rhea" id="RHEA-COMP:10685"/>
        <dbReference type="Rhea" id="RHEA-COMP:10686"/>
        <dbReference type="ChEBI" id="CHEBI:15378"/>
        <dbReference type="ChEBI" id="CHEBI:16526"/>
        <dbReference type="ChEBI" id="CHEBI:57332"/>
        <dbReference type="ChEBI" id="CHEBI:57378"/>
        <dbReference type="ChEBI" id="CHEBI:57692"/>
        <dbReference type="ChEBI" id="CHEBI:58307"/>
        <dbReference type="EC" id="1.3.8.6"/>
    </reaction>
</comment>
<keyword evidence="5" id="KW-0809">Transit peptide</keyword>
<evidence type="ECO:0000256" key="6">
    <source>
        <dbReference type="ARBA" id="ARBA00023002"/>
    </source>
</evidence>
<evidence type="ECO:0000256" key="9">
    <source>
        <dbReference type="ARBA" id="ARBA00039033"/>
    </source>
</evidence>
<dbReference type="InterPro" id="IPR006089">
    <property type="entry name" value="Acyl-CoA_DH_CS"/>
</dbReference>
<dbReference type="SUPFAM" id="SSF56645">
    <property type="entry name" value="Acyl-CoA dehydrogenase NM domain-like"/>
    <property type="match status" value="1"/>
</dbReference>
<comment type="pathway">
    <text evidence="7">Amino-acid metabolism; lysine degradation.</text>
</comment>
<accession>A0A931DFZ7</accession>
<evidence type="ECO:0000259" key="12">
    <source>
        <dbReference type="Pfam" id="PF00441"/>
    </source>
</evidence>
<dbReference type="PANTHER" id="PTHR42807">
    <property type="entry name" value="GLUTARYL-COA DEHYDROGENASE, MITOCHONDRIAL"/>
    <property type="match status" value="1"/>
</dbReference>
<dbReference type="PROSITE" id="PS00072">
    <property type="entry name" value="ACYL_COA_DH_1"/>
    <property type="match status" value="1"/>
</dbReference>
<dbReference type="GO" id="GO:0046949">
    <property type="term" value="P:fatty-acyl-CoA biosynthetic process"/>
    <property type="evidence" value="ECO:0007669"/>
    <property type="project" value="TreeGrafter"/>
</dbReference>
<dbReference type="Proteomes" id="UP000614047">
    <property type="component" value="Unassembled WGS sequence"/>
</dbReference>
<evidence type="ECO:0000259" key="13">
    <source>
        <dbReference type="Pfam" id="PF02770"/>
    </source>
</evidence>
<feature type="domain" description="Acyl-CoA dehydrogenase/oxidase C-terminal" evidence="12">
    <location>
        <begin position="247"/>
        <end position="385"/>
    </location>
</feature>
<dbReference type="InterPro" id="IPR006091">
    <property type="entry name" value="Acyl-CoA_Oxase/DH_mid-dom"/>
</dbReference>
<dbReference type="Gene3D" id="1.10.540.10">
    <property type="entry name" value="Acyl-CoA dehydrogenase/oxidase, N-terminal domain"/>
    <property type="match status" value="1"/>
</dbReference>
<evidence type="ECO:0000256" key="8">
    <source>
        <dbReference type="ARBA" id="ARBA00037927"/>
    </source>
</evidence>
<comment type="pathway">
    <text evidence="8">Amino-acid metabolism; tryptophan metabolism.</text>
</comment>
<evidence type="ECO:0000256" key="2">
    <source>
        <dbReference type="ARBA" id="ARBA00009347"/>
    </source>
</evidence>
<comment type="cofactor">
    <cofactor evidence="1 11">
        <name>FAD</name>
        <dbReference type="ChEBI" id="CHEBI:57692"/>
    </cofactor>
</comment>
<dbReference type="InterPro" id="IPR052033">
    <property type="entry name" value="Glutaryl-CoA_DH_mitochondrial"/>
</dbReference>
<dbReference type="InterPro" id="IPR037069">
    <property type="entry name" value="AcylCoA_DH/ox_N_sf"/>
</dbReference>
<dbReference type="InterPro" id="IPR046373">
    <property type="entry name" value="Acyl-CoA_Oxase/DH_mid-dom_sf"/>
</dbReference>
<feature type="domain" description="Acyl-CoA oxidase/dehydrogenase middle" evidence="13">
    <location>
        <begin position="138"/>
        <end position="228"/>
    </location>
</feature>
<dbReference type="FunFam" id="2.40.110.10:FF:000002">
    <property type="entry name" value="Acyl-CoA dehydrogenase fadE12"/>
    <property type="match status" value="1"/>
</dbReference>
<reference evidence="15" key="1">
    <citation type="submission" date="2020-11" db="EMBL/GenBank/DDBJ databases">
        <title>Sequencing the genomes of 1000 actinobacteria strains.</title>
        <authorList>
            <person name="Klenk H.-P."/>
        </authorList>
    </citation>
    <scope>NUCLEOTIDE SEQUENCE</scope>
    <source>
        <strain evidence="15">DSM 43175</strain>
    </source>
</reference>
<evidence type="ECO:0000256" key="1">
    <source>
        <dbReference type="ARBA" id="ARBA00001974"/>
    </source>
</evidence>
<feature type="domain" description="Acyl-CoA dehydrogenase/oxidase N-terminal" evidence="14">
    <location>
        <begin position="23"/>
        <end position="134"/>
    </location>
</feature>